<dbReference type="GO" id="GO:0005829">
    <property type="term" value="C:cytosol"/>
    <property type="evidence" value="ECO:0007669"/>
    <property type="project" value="TreeGrafter"/>
</dbReference>
<accession>A0A285NSD2</accession>
<keyword evidence="2" id="KW-0326">Glycosidase</keyword>
<evidence type="ECO:0000256" key="1">
    <source>
        <dbReference type="ARBA" id="ARBA00022801"/>
    </source>
</evidence>
<feature type="domain" description="Inosine/uridine-preferring nucleoside hydrolase" evidence="3">
    <location>
        <begin position="4"/>
        <end position="291"/>
    </location>
</feature>
<keyword evidence="5" id="KW-1185">Reference proteome</keyword>
<dbReference type="GO" id="GO:0045437">
    <property type="term" value="F:uridine nucleosidase activity"/>
    <property type="evidence" value="ECO:0007669"/>
    <property type="project" value="UniProtKB-ARBA"/>
</dbReference>
<evidence type="ECO:0000256" key="2">
    <source>
        <dbReference type="ARBA" id="ARBA00023295"/>
    </source>
</evidence>
<evidence type="ECO:0000313" key="5">
    <source>
        <dbReference type="Proteomes" id="UP000219453"/>
    </source>
</evidence>
<dbReference type="InterPro" id="IPR015910">
    <property type="entry name" value="I/U_nuclsd_hydro_CS"/>
</dbReference>
<dbReference type="PANTHER" id="PTHR12304">
    <property type="entry name" value="INOSINE-URIDINE PREFERRING NUCLEOSIDE HYDROLASE"/>
    <property type="match status" value="1"/>
</dbReference>
<evidence type="ECO:0000313" key="4">
    <source>
        <dbReference type="EMBL" id="SNZ12420.1"/>
    </source>
</evidence>
<dbReference type="GO" id="GO:0008477">
    <property type="term" value="F:purine nucleosidase activity"/>
    <property type="evidence" value="ECO:0007669"/>
    <property type="project" value="TreeGrafter"/>
</dbReference>
<reference evidence="5" key="1">
    <citation type="submission" date="2017-09" db="EMBL/GenBank/DDBJ databases">
        <authorList>
            <person name="Varghese N."/>
            <person name="Submissions S."/>
        </authorList>
    </citation>
    <scope>NUCLEOTIDE SEQUENCE [LARGE SCALE GENOMIC DNA]</scope>
    <source>
        <strain evidence="5">DSM 27208</strain>
    </source>
</reference>
<dbReference type="Proteomes" id="UP000219453">
    <property type="component" value="Unassembled WGS sequence"/>
</dbReference>
<dbReference type="RefSeq" id="WP_097008655.1">
    <property type="nucleotide sequence ID" value="NZ_OBEJ01000002.1"/>
</dbReference>
<organism evidence="4 5">
    <name type="scientific">Natronoarchaeum philippinense</name>
    <dbReference type="NCBI Taxonomy" id="558529"/>
    <lineage>
        <taxon>Archaea</taxon>
        <taxon>Methanobacteriati</taxon>
        <taxon>Methanobacteriota</taxon>
        <taxon>Stenosarchaea group</taxon>
        <taxon>Halobacteria</taxon>
        <taxon>Halobacteriales</taxon>
        <taxon>Natronoarchaeaceae</taxon>
    </lineage>
</organism>
<dbReference type="InterPro" id="IPR023186">
    <property type="entry name" value="IUNH"/>
</dbReference>
<dbReference type="OrthoDB" id="33780at2157"/>
<protein>
    <submittedName>
        <fullName evidence="4">Inosine-uridine nucleoside N-ribohydrolase</fullName>
    </submittedName>
</protein>
<dbReference type="PROSITE" id="PS01247">
    <property type="entry name" value="IUNH"/>
    <property type="match status" value="1"/>
</dbReference>
<gene>
    <name evidence="4" type="ORF">SAMN06269185_1716</name>
</gene>
<dbReference type="SUPFAM" id="SSF53590">
    <property type="entry name" value="Nucleoside hydrolase"/>
    <property type="match status" value="1"/>
</dbReference>
<dbReference type="PANTHER" id="PTHR12304:SF4">
    <property type="entry name" value="URIDINE NUCLEOSIDASE"/>
    <property type="match status" value="1"/>
</dbReference>
<keyword evidence="1 4" id="KW-0378">Hydrolase</keyword>
<dbReference type="Pfam" id="PF01156">
    <property type="entry name" value="IU_nuc_hydro"/>
    <property type="match status" value="1"/>
</dbReference>
<proteinExistence type="predicted"/>
<name>A0A285NSD2_NATPI</name>
<sequence>MSKVLIDADPGTDDAVALAALLAAEAVDVVGVTTVAGNSTVENTTANARSILELFGREDVPVARGCERPLVRSLSTGESIHGPGGLRGDLPAPTGTTTDAHAVEFIREQVDAHGTDLTIACMGPLTNLAVALALDPSLPDRIGRMVAMGGAFEAAGNVTPVAEYNVYVDPAAASRVVQTAAPTLVPLDVTDQARLPASMTDEFRSAGGAGSTIAEWCSYPAEVREAGGDAIHDAAVAAHLLGDVLTLDAQPVSVVDGDGPCRGATIADTRRGTDAPTTASVATEIDVNAFRRTIGDALLSLL</sequence>
<dbReference type="InterPro" id="IPR036452">
    <property type="entry name" value="Ribo_hydro-like"/>
</dbReference>
<dbReference type="EMBL" id="OBEJ01000002">
    <property type="protein sequence ID" value="SNZ12420.1"/>
    <property type="molecule type" value="Genomic_DNA"/>
</dbReference>
<evidence type="ECO:0000259" key="3">
    <source>
        <dbReference type="Pfam" id="PF01156"/>
    </source>
</evidence>
<dbReference type="GO" id="GO:0006152">
    <property type="term" value="P:purine nucleoside catabolic process"/>
    <property type="evidence" value="ECO:0007669"/>
    <property type="project" value="TreeGrafter"/>
</dbReference>
<dbReference type="AlphaFoldDB" id="A0A285NSD2"/>
<dbReference type="InterPro" id="IPR001910">
    <property type="entry name" value="Inosine/uridine_hydrolase_dom"/>
</dbReference>
<dbReference type="Gene3D" id="3.90.245.10">
    <property type="entry name" value="Ribonucleoside hydrolase-like"/>
    <property type="match status" value="1"/>
</dbReference>